<dbReference type="GO" id="GO:0004483">
    <property type="term" value="F:methyltransferase cap1 activity"/>
    <property type="evidence" value="ECO:0007669"/>
    <property type="project" value="UniProtKB-ARBA"/>
</dbReference>
<dbReference type="GO" id="GO:0005634">
    <property type="term" value="C:nucleus"/>
    <property type="evidence" value="ECO:0007669"/>
    <property type="project" value="TreeGrafter"/>
</dbReference>
<dbReference type="PANTHER" id="PTHR16121:SF0">
    <property type="entry name" value="CAP-SPECIFIC MRNA (NUCLEOSIDE-2'-O-)-METHYLTRANSFERASE 1"/>
    <property type="match status" value="1"/>
</dbReference>
<feature type="domain" description="Ribosomal RNA methyltransferase FtsJ" evidence="1">
    <location>
        <begin position="84"/>
        <end position="284"/>
    </location>
</feature>
<dbReference type="PANTHER" id="PTHR16121">
    <property type="entry name" value="CAP-SPECIFIC MRNA (NUCLEOSIDE-2'-O-)-METHYLTRANSFERASE 1-RELATED"/>
    <property type="match status" value="1"/>
</dbReference>
<dbReference type="InterPro" id="IPR029063">
    <property type="entry name" value="SAM-dependent_MTases_sf"/>
</dbReference>
<evidence type="ECO:0000259" key="1">
    <source>
        <dbReference type="Pfam" id="PF01728"/>
    </source>
</evidence>
<dbReference type="GO" id="GO:0005737">
    <property type="term" value="C:cytoplasm"/>
    <property type="evidence" value="ECO:0007669"/>
    <property type="project" value="TreeGrafter"/>
</dbReference>
<dbReference type="GO" id="GO:0032259">
    <property type="term" value="P:methylation"/>
    <property type="evidence" value="ECO:0007669"/>
    <property type="project" value="InterPro"/>
</dbReference>
<accession>A0A6C0BYV8</accession>
<name>A0A6C0BYV8_9ZZZZ</name>
<dbReference type="Pfam" id="PF01728">
    <property type="entry name" value="FtsJ"/>
    <property type="match status" value="1"/>
</dbReference>
<dbReference type="EMBL" id="MN739294">
    <property type="protein sequence ID" value="QHS97366.1"/>
    <property type="molecule type" value="Genomic_DNA"/>
</dbReference>
<organism evidence="2">
    <name type="scientific">viral metagenome</name>
    <dbReference type="NCBI Taxonomy" id="1070528"/>
    <lineage>
        <taxon>unclassified sequences</taxon>
        <taxon>metagenomes</taxon>
        <taxon>organismal metagenomes</taxon>
    </lineage>
</organism>
<proteinExistence type="predicted"/>
<dbReference type="InterPro" id="IPR002877">
    <property type="entry name" value="RNA_MeTrfase_FtsJ_dom"/>
</dbReference>
<dbReference type="AlphaFoldDB" id="A0A6C0BYV8"/>
<dbReference type="SUPFAM" id="SSF53335">
    <property type="entry name" value="S-adenosyl-L-methionine-dependent methyltransferases"/>
    <property type="match status" value="1"/>
</dbReference>
<evidence type="ECO:0000313" key="2">
    <source>
        <dbReference type="EMBL" id="QHS97366.1"/>
    </source>
</evidence>
<dbReference type="GO" id="GO:0006370">
    <property type="term" value="P:7-methylguanosine mRNA capping"/>
    <property type="evidence" value="ECO:0007669"/>
    <property type="project" value="TreeGrafter"/>
</dbReference>
<protein>
    <recommendedName>
        <fullName evidence="1">Ribosomal RNA methyltransferase FtsJ domain-containing protein</fullName>
    </recommendedName>
</protein>
<dbReference type="Gene3D" id="3.40.50.12760">
    <property type="match status" value="1"/>
</dbReference>
<sequence>MNYFILDNINFKLKPENITLKFCNDADINYINLSTKKFIEIIKGKINNCSEEWDNLKKLTNEYEYIHTNIPQYKNCVSKIKPISRAFFKLIEIFNTFNILDNFKNKNIKTFHLAEGPGGFIEAITYLRFNKSDIYYGMTLIDEQNKSIPGWKKADDFLKKNQNVFIEYGADKTGNLYNPDNLKFIMTNYKNSMEIVTGDGGFDFSIDYNKQEKMALQLVYAQIIYALVLQKKGGFFILKLFDTFTYSSIDLLFMLSCFYKKIHIIKPNTSRSANSEKYVVCSDFKYDDTSYFFNEFLSTLAMLNNIDLNNTSVNRFLNIDINFKYITTIREINAILSQQQMKNINKTLKLVENTDRKKEKYTSHQSKNIQKCIQWCVKNSIPYNKFNKSNIFLNKNNN</sequence>
<dbReference type="InterPro" id="IPR050851">
    <property type="entry name" value="mRNA_Cap_2O-Ribose_MeTrfase"/>
</dbReference>
<reference evidence="2" key="1">
    <citation type="journal article" date="2020" name="Nature">
        <title>Giant virus diversity and host interactions through global metagenomics.</title>
        <authorList>
            <person name="Schulz F."/>
            <person name="Roux S."/>
            <person name="Paez-Espino D."/>
            <person name="Jungbluth S."/>
            <person name="Walsh D.A."/>
            <person name="Denef V.J."/>
            <person name="McMahon K.D."/>
            <person name="Konstantinidis K.T."/>
            <person name="Eloe-Fadrosh E.A."/>
            <person name="Kyrpides N.C."/>
            <person name="Woyke T."/>
        </authorList>
    </citation>
    <scope>NUCLEOTIDE SEQUENCE</scope>
    <source>
        <strain evidence="2">GVMAG-M-3300020169-51</strain>
    </source>
</reference>